<dbReference type="PROSITE" id="PS50110">
    <property type="entry name" value="RESPONSE_REGULATORY"/>
    <property type="match status" value="1"/>
</dbReference>
<keyword evidence="4" id="KW-1185">Reference proteome</keyword>
<dbReference type="OrthoDB" id="582170at2"/>
<gene>
    <name evidence="3" type="ORF">SAE02_71490</name>
</gene>
<dbReference type="GO" id="GO:0000160">
    <property type="term" value="P:phosphorelay signal transduction system"/>
    <property type="evidence" value="ECO:0007669"/>
    <property type="project" value="InterPro"/>
</dbReference>
<proteinExistence type="predicted"/>
<name>A0A512E2P8_9PROT</name>
<keyword evidence="1" id="KW-0597">Phosphoprotein</keyword>
<dbReference type="Gene3D" id="3.40.50.2300">
    <property type="match status" value="1"/>
</dbReference>
<evidence type="ECO:0000256" key="1">
    <source>
        <dbReference type="PROSITE-ProRule" id="PRU00169"/>
    </source>
</evidence>
<dbReference type="SMART" id="SM00448">
    <property type="entry name" value="REC"/>
    <property type="match status" value="1"/>
</dbReference>
<protein>
    <submittedName>
        <fullName evidence="3">Response regulator</fullName>
    </submittedName>
</protein>
<evidence type="ECO:0000259" key="2">
    <source>
        <dbReference type="PROSITE" id="PS50110"/>
    </source>
</evidence>
<reference evidence="3 4" key="1">
    <citation type="submission" date="2019-07" db="EMBL/GenBank/DDBJ databases">
        <title>Whole genome shotgun sequence of Skermanella aerolata NBRC 106429.</title>
        <authorList>
            <person name="Hosoyama A."/>
            <person name="Uohara A."/>
            <person name="Ohji S."/>
            <person name="Ichikawa N."/>
        </authorList>
    </citation>
    <scope>NUCLEOTIDE SEQUENCE [LARGE SCALE GENOMIC DNA]</scope>
    <source>
        <strain evidence="3 4">NBRC 106429</strain>
    </source>
</reference>
<dbReference type="SUPFAM" id="SSF52172">
    <property type="entry name" value="CheY-like"/>
    <property type="match status" value="1"/>
</dbReference>
<feature type="domain" description="Response regulatory" evidence="2">
    <location>
        <begin position="10"/>
        <end position="120"/>
    </location>
</feature>
<feature type="modified residue" description="4-aspartylphosphate" evidence="1">
    <location>
        <position position="60"/>
    </location>
</feature>
<dbReference type="InterPro" id="IPR011006">
    <property type="entry name" value="CheY-like_superfamily"/>
</dbReference>
<dbReference type="Pfam" id="PF00072">
    <property type="entry name" value="Response_reg"/>
    <property type="match status" value="1"/>
</dbReference>
<evidence type="ECO:0000313" key="3">
    <source>
        <dbReference type="EMBL" id="GEO43001.1"/>
    </source>
</evidence>
<dbReference type="AlphaFoldDB" id="A0A512E2P8"/>
<sequence>MTTHNLAGCRILVVEDELLIAVMIEEALQDLGCVVVGPAAKLDDALRLAREETLDGAVLDVTIRGGRVYPVTECLRARGIPFVLASGYGDWALPEDLQDHARLTKPFTADELEKHISLLCGGRG</sequence>
<dbReference type="EMBL" id="BJYZ01000058">
    <property type="protein sequence ID" value="GEO43001.1"/>
    <property type="molecule type" value="Genomic_DNA"/>
</dbReference>
<comment type="caution">
    <text evidence="3">The sequence shown here is derived from an EMBL/GenBank/DDBJ whole genome shotgun (WGS) entry which is preliminary data.</text>
</comment>
<dbReference type="RefSeq" id="WP_044437660.1">
    <property type="nucleotide sequence ID" value="NZ_BJYZ01000058.1"/>
</dbReference>
<accession>A0A512E2P8</accession>
<organism evidence="3 4">
    <name type="scientific">Skermanella aerolata</name>
    <dbReference type="NCBI Taxonomy" id="393310"/>
    <lineage>
        <taxon>Bacteria</taxon>
        <taxon>Pseudomonadati</taxon>
        <taxon>Pseudomonadota</taxon>
        <taxon>Alphaproteobacteria</taxon>
        <taxon>Rhodospirillales</taxon>
        <taxon>Azospirillaceae</taxon>
        <taxon>Skermanella</taxon>
    </lineage>
</organism>
<dbReference type="Proteomes" id="UP000321523">
    <property type="component" value="Unassembled WGS sequence"/>
</dbReference>
<evidence type="ECO:0000313" key="4">
    <source>
        <dbReference type="Proteomes" id="UP000321523"/>
    </source>
</evidence>
<dbReference type="InterPro" id="IPR001789">
    <property type="entry name" value="Sig_transdc_resp-reg_receiver"/>
</dbReference>